<dbReference type="GO" id="GO:0009403">
    <property type="term" value="P:toxin biosynthetic process"/>
    <property type="evidence" value="ECO:0007669"/>
    <property type="project" value="InterPro"/>
</dbReference>
<dbReference type="GO" id="GO:0016020">
    <property type="term" value="C:membrane"/>
    <property type="evidence" value="ECO:0007669"/>
    <property type="project" value="UniProtKB-SubCell"/>
</dbReference>
<dbReference type="EMBL" id="RRUE01000001">
    <property type="protein sequence ID" value="RRN45323.1"/>
    <property type="molecule type" value="Genomic_DNA"/>
</dbReference>
<dbReference type="Proteomes" id="UP000270261">
    <property type="component" value="Unassembled WGS sequence"/>
</dbReference>
<dbReference type="OrthoDB" id="9810601at2"/>
<dbReference type="Pfam" id="PF02674">
    <property type="entry name" value="Colicin_V"/>
    <property type="match status" value="1"/>
</dbReference>
<accession>A0A3R8T387</accession>
<gene>
    <name evidence="6" type="ORF">EHV23_03600</name>
</gene>
<dbReference type="PANTHER" id="PTHR36926">
    <property type="entry name" value="COLICIN V PRODUCTION PROTEIN"/>
    <property type="match status" value="1"/>
</dbReference>
<evidence type="ECO:0000256" key="1">
    <source>
        <dbReference type="ARBA" id="ARBA00004141"/>
    </source>
</evidence>
<feature type="transmembrane region" description="Helical" evidence="5">
    <location>
        <begin position="13"/>
        <end position="31"/>
    </location>
</feature>
<dbReference type="InterPro" id="IPR003825">
    <property type="entry name" value="Colicin-V_CvpA"/>
</dbReference>
<comment type="subcellular location">
    <subcellularLocation>
        <location evidence="1">Membrane</location>
        <topology evidence="1">Multi-pass membrane protein</topology>
    </subcellularLocation>
</comment>
<feature type="transmembrane region" description="Helical" evidence="5">
    <location>
        <begin position="38"/>
        <end position="59"/>
    </location>
</feature>
<evidence type="ECO:0000256" key="5">
    <source>
        <dbReference type="SAM" id="Phobius"/>
    </source>
</evidence>
<feature type="transmembrane region" description="Helical" evidence="5">
    <location>
        <begin position="71"/>
        <end position="91"/>
    </location>
</feature>
<sequence>MSTWFADATLWDWTIGVVALLSIALGLWRGFIRTAFGLAAWVIAFLFTGLVAGALRPWVAGISMPPVVLEVLVFLVLFILCKWAGFMVSRAMRAIGLGGLDRFFGAVLGAARAAVIVMVLAMAATIAINQGVAPPGLSWQKAHARPLLDALSAVGFQFLAQNAQGARGA</sequence>
<protein>
    <submittedName>
        <fullName evidence="6">CvpA family protein</fullName>
    </submittedName>
</protein>
<dbReference type="RefSeq" id="WP_125094751.1">
    <property type="nucleotide sequence ID" value="NZ_RRUE01000001.1"/>
</dbReference>
<evidence type="ECO:0000313" key="7">
    <source>
        <dbReference type="Proteomes" id="UP000270261"/>
    </source>
</evidence>
<evidence type="ECO:0000256" key="3">
    <source>
        <dbReference type="ARBA" id="ARBA00022989"/>
    </source>
</evidence>
<feature type="transmembrane region" description="Helical" evidence="5">
    <location>
        <begin position="103"/>
        <end position="128"/>
    </location>
</feature>
<keyword evidence="3 5" id="KW-1133">Transmembrane helix</keyword>
<name>A0A3R8T387_9BURK</name>
<keyword evidence="2 5" id="KW-0812">Transmembrane</keyword>
<proteinExistence type="predicted"/>
<evidence type="ECO:0000313" key="6">
    <source>
        <dbReference type="EMBL" id="RRN45323.1"/>
    </source>
</evidence>
<organism evidence="6 7">
    <name type="scientific">Lautropia dentalis</name>
    <dbReference type="NCBI Taxonomy" id="2490857"/>
    <lineage>
        <taxon>Bacteria</taxon>
        <taxon>Pseudomonadati</taxon>
        <taxon>Pseudomonadota</taxon>
        <taxon>Betaproteobacteria</taxon>
        <taxon>Burkholderiales</taxon>
        <taxon>Burkholderiaceae</taxon>
        <taxon>Lautropia</taxon>
    </lineage>
</organism>
<keyword evidence="7" id="KW-1185">Reference proteome</keyword>
<dbReference type="PANTHER" id="PTHR36926:SF1">
    <property type="entry name" value="COLICIN V PRODUCTION PROTEIN"/>
    <property type="match status" value="1"/>
</dbReference>
<dbReference type="AlphaFoldDB" id="A0A3R8T387"/>
<dbReference type="InterPro" id="IPR052719">
    <property type="entry name" value="CvpA-like"/>
</dbReference>
<keyword evidence="4 5" id="KW-0472">Membrane</keyword>
<evidence type="ECO:0000256" key="4">
    <source>
        <dbReference type="ARBA" id="ARBA00023136"/>
    </source>
</evidence>
<reference evidence="6 7" key="1">
    <citation type="submission" date="2018-11" db="EMBL/GenBank/DDBJ databases">
        <title>Genome sequencing of Lautropia sp. KCOM 2505 (= ChDC F240).</title>
        <authorList>
            <person name="Kook J.-K."/>
            <person name="Park S.-N."/>
            <person name="Lim Y.K."/>
        </authorList>
    </citation>
    <scope>NUCLEOTIDE SEQUENCE [LARGE SCALE GENOMIC DNA]</scope>
    <source>
        <strain evidence="6 7">KCOM 2505</strain>
    </source>
</reference>
<comment type="caution">
    <text evidence="6">The sequence shown here is derived from an EMBL/GenBank/DDBJ whole genome shotgun (WGS) entry which is preliminary data.</text>
</comment>
<evidence type="ECO:0000256" key="2">
    <source>
        <dbReference type="ARBA" id="ARBA00022692"/>
    </source>
</evidence>